<dbReference type="Gene3D" id="1.20.1250.20">
    <property type="entry name" value="MFS general substrate transporter like domains"/>
    <property type="match status" value="1"/>
</dbReference>
<dbReference type="EMBL" id="WHNY01000036">
    <property type="protein sequence ID" value="NOU64641.1"/>
    <property type="molecule type" value="Genomic_DNA"/>
</dbReference>
<dbReference type="PANTHER" id="PTHR42718">
    <property type="entry name" value="MAJOR FACILITATOR SUPERFAMILY MULTIDRUG TRANSPORTER MFSC"/>
    <property type="match status" value="1"/>
</dbReference>
<protein>
    <submittedName>
        <fullName evidence="8">MFS transporter</fullName>
    </submittedName>
</protein>
<dbReference type="Gene3D" id="1.20.1720.10">
    <property type="entry name" value="Multidrug resistance protein D"/>
    <property type="match status" value="1"/>
</dbReference>
<feature type="transmembrane region" description="Helical" evidence="6">
    <location>
        <begin position="158"/>
        <end position="179"/>
    </location>
</feature>
<organism evidence="8 9">
    <name type="scientific">Paenibacillus plantarum</name>
    <dbReference type="NCBI Taxonomy" id="2654975"/>
    <lineage>
        <taxon>Bacteria</taxon>
        <taxon>Bacillati</taxon>
        <taxon>Bacillota</taxon>
        <taxon>Bacilli</taxon>
        <taxon>Bacillales</taxon>
        <taxon>Paenibacillaceae</taxon>
        <taxon>Paenibacillus</taxon>
    </lineage>
</organism>
<gene>
    <name evidence="8" type="ORF">GC096_11430</name>
</gene>
<evidence type="ECO:0000256" key="1">
    <source>
        <dbReference type="ARBA" id="ARBA00004651"/>
    </source>
</evidence>
<dbReference type="InterPro" id="IPR020846">
    <property type="entry name" value="MFS_dom"/>
</dbReference>
<feature type="transmembrane region" description="Helical" evidence="6">
    <location>
        <begin position="96"/>
        <end position="118"/>
    </location>
</feature>
<evidence type="ECO:0000256" key="5">
    <source>
        <dbReference type="ARBA" id="ARBA00023136"/>
    </source>
</evidence>
<keyword evidence="9" id="KW-1185">Reference proteome</keyword>
<evidence type="ECO:0000256" key="4">
    <source>
        <dbReference type="ARBA" id="ARBA00022989"/>
    </source>
</evidence>
<keyword evidence="3 6" id="KW-0812">Transmembrane</keyword>
<dbReference type="InterPro" id="IPR011701">
    <property type="entry name" value="MFS"/>
</dbReference>
<evidence type="ECO:0000256" key="3">
    <source>
        <dbReference type="ARBA" id="ARBA00022692"/>
    </source>
</evidence>
<feature type="transmembrane region" description="Helical" evidence="6">
    <location>
        <begin position="311"/>
        <end position="335"/>
    </location>
</feature>
<feature type="transmembrane region" description="Helical" evidence="6">
    <location>
        <begin position="409"/>
        <end position="430"/>
    </location>
</feature>
<feature type="transmembrane region" description="Helical" evidence="6">
    <location>
        <begin position="213"/>
        <end position="230"/>
    </location>
</feature>
<dbReference type="PRINTS" id="PR01036">
    <property type="entry name" value="TCRTETB"/>
</dbReference>
<dbReference type="SUPFAM" id="SSF103473">
    <property type="entry name" value="MFS general substrate transporter"/>
    <property type="match status" value="1"/>
</dbReference>
<sequence>MNEKMVLPVWTIGLFIVVMNTTMFNVSIPSIINDLHISADQGSWVISSYSLGYALSTIIYSRLTDVVPMRKLLTVGLLVLGLSSLLGFFANDFYTLLMARIIQSMGSGVMAGLGLVLVSRYIPKERRGSAIAMISAGSAMAFGLGPIIGGLVNAYFGWNGLFAVTCLVLVILPALLSLLPRENALRFRFDIPGASLTVVNAVTLLLTVTQVSVIWLAVFCLSILLHAWHMSRGKETFINPDLFRSTAYRKLIVIGFCILMLNLGNLFLMPLVLAKVFSLSAMKIGVTIAPGAILSAFLTRYFGRWIDRYGNLLFLFIGHAVMVFVLLLFCTVLSASPIVTLIGYICFSPAFSATLASLNNETSRILIKAHIGSGMGLMQLIQFCGGSISVAVCGVLLETHKKTEILASYQHLYGLMLLIGLLSIGILIWFKLSINKESDSLNKKPNFQKLAD</sequence>
<feature type="transmembrane region" description="Helical" evidence="6">
    <location>
        <begin position="72"/>
        <end position="90"/>
    </location>
</feature>
<keyword evidence="2" id="KW-0813">Transport</keyword>
<keyword evidence="4 6" id="KW-1133">Transmembrane helix</keyword>
<evidence type="ECO:0000313" key="8">
    <source>
        <dbReference type="EMBL" id="NOU64641.1"/>
    </source>
</evidence>
<comment type="subcellular location">
    <subcellularLocation>
        <location evidence="1">Cell membrane</location>
        <topology evidence="1">Multi-pass membrane protein</topology>
    </subcellularLocation>
</comment>
<evidence type="ECO:0000256" key="6">
    <source>
        <dbReference type="SAM" id="Phobius"/>
    </source>
</evidence>
<reference evidence="8 9" key="1">
    <citation type="submission" date="2019-10" db="EMBL/GenBank/DDBJ databases">
        <title>Description of Paenibacillus humi sp. nov.</title>
        <authorList>
            <person name="Carlier A."/>
            <person name="Qi S."/>
        </authorList>
    </citation>
    <scope>NUCLEOTIDE SEQUENCE [LARGE SCALE GENOMIC DNA]</scope>
    <source>
        <strain evidence="8 9">LMG 31461</strain>
    </source>
</reference>
<feature type="transmembrane region" description="Helical" evidence="6">
    <location>
        <begin position="130"/>
        <end position="152"/>
    </location>
</feature>
<dbReference type="Pfam" id="PF07690">
    <property type="entry name" value="MFS_1"/>
    <property type="match status" value="1"/>
</dbReference>
<feature type="transmembrane region" description="Helical" evidence="6">
    <location>
        <begin position="251"/>
        <end position="273"/>
    </location>
</feature>
<dbReference type="PANTHER" id="PTHR42718:SF9">
    <property type="entry name" value="MAJOR FACILITATOR SUPERFAMILY MULTIDRUG TRANSPORTER MFSC"/>
    <property type="match status" value="1"/>
</dbReference>
<feature type="transmembrane region" description="Helical" evidence="6">
    <location>
        <begin position="44"/>
        <end position="60"/>
    </location>
</feature>
<feature type="transmembrane region" description="Helical" evidence="6">
    <location>
        <begin position="279"/>
        <end position="299"/>
    </location>
</feature>
<accession>A0ABX1X8V7</accession>
<evidence type="ECO:0000259" key="7">
    <source>
        <dbReference type="PROSITE" id="PS50850"/>
    </source>
</evidence>
<proteinExistence type="predicted"/>
<dbReference type="InterPro" id="IPR036259">
    <property type="entry name" value="MFS_trans_sf"/>
</dbReference>
<dbReference type="PROSITE" id="PS50850">
    <property type="entry name" value="MFS"/>
    <property type="match status" value="1"/>
</dbReference>
<feature type="domain" description="Major facilitator superfamily (MFS) profile" evidence="7">
    <location>
        <begin position="6"/>
        <end position="437"/>
    </location>
</feature>
<keyword evidence="5 6" id="KW-0472">Membrane</keyword>
<evidence type="ECO:0000256" key="2">
    <source>
        <dbReference type="ARBA" id="ARBA00022448"/>
    </source>
</evidence>
<name>A0ABX1X8V7_9BACL</name>
<evidence type="ECO:0000313" key="9">
    <source>
        <dbReference type="Proteomes" id="UP000653578"/>
    </source>
</evidence>
<feature type="transmembrane region" description="Helical" evidence="6">
    <location>
        <begin position="380"/>
        <end position="397"/>
    </location>
</feature>
<feature type="transmembrane region" description="Helical" evidence="6">
    <location>
        <begin position="191"/>
        <end position="207"/>
    </location>
</feature>
<dbReference type="Proteomes" id="UP000653578">
    <property type="component" value="Unassembled WGS sequence"/>
</dbReference>
<feature type="transmembrane region" description="Helical" evidence="6">
    <location>
        <begin position="7"/>
        <end position="32"/>
    </location>
</feature>
<feature type="transmembrane region" description="Helical" evidence="6">
    <location>
        <begin position="341"/>
        <end position="359"/>
    </location>
</feature>
<comment type="caution">
    <text evidence="8">The sequence shown here is derived from an EMBL/GenBank/DDBJ whole genome shotgun (WGS) entry which is preliminary data.</text>
</comment>